<keyword evidence="1" id="KW-1133">Transmembrane helix</keyword>
<dbReference type="AlphaFoldDB" id="A0A5P8I0Y7"/>
<evidence type="ECO:0000256" key="1">
    <source>
        <dbReference type="SAM" id="Phobius"/>
    </source>
</evidence>
<name>A0A5P8I0Y7_CONMA</name>
<protein>
    <recommendedName>
        <fullName evidence="3">Conotoxin superfamily Z</fullName>
    </recommendedName>
</protein>
<keyword evidence="1" id="KW-0812">Transmembrane</keyword>
<feature type="transmembrane region" description="Helical" evidence="1">
    <location>
        <begin position="6"/>
        <end position="24"/>
    </location>
</feature>
<reference evidence="2" key="1">
    <citation type="journal article" date="2019" name="Mar. Drugs">
        <title>Conotoxin diversity in the venom gland transcriptome of the Magician's Cone, Pionoconus magus.</title>
        <authorList>
            <person name="Pardos-Blas J.R."/>
            <person name="Irisarri I."/>
            <person name="Abalde S."/>
            <person name="Tenorio M.J."/>
            <person name="Zardoya R."/>
        </authorList>
    </citation>
    <scope>NUCLEOTIDE SEQUENCE</scope>
    <source>
        <tissue evidence="2">Venom gland</tissue>
    </source>
</reference>
<accession>A0A5P8I0Y7</accession>
<sequence length="60" mass="6870">MTPNWGVFIILPVWLIYLPCQTLMPTQPSPLAPRFSGLPCAQALLNEVREADTGFFHWRK</sequence>
<evidence type="ECO:0000313" key="2">
    <source>
        <dbReference type="EMBL" id="QFQ61206.1"/>
    </source>
</evidence>
<organism evidence="2">
    <name type="scientific">Conus magus</name>
    <name type="common">Magical cone</name>
    <dbReference type="NCBI Taxonomy" id="6492"/>
    <lineage>
        <taxon>Eukaryota</taxon>
        <taxon>Metazoa</taxon>
        <taxon>Spiralia</taxon>
        <taxon>Lophotrochozoa</taxon>
        <taxon>Mollusca</taxon>
        <taxon>Gastropoda</taxon>
        <taxon>Caenogastropoda</taxon>
        <taxon>Neogastropoda</taxon>
        <taxon>Conoidea</taxon>
        <taxon>Conidae</taxon>
        <taxon>Conus</taxon>
        <taxon>Pionoconus</taxon>
    </lineage>
</organism>
<proteinExistence type="evidence at transcript level"/>
<dbReference type="EMBL" id="MN517523">
    <property type="protein sequence ID" value="QFQ61206.1"/>
    <property type="molecule type" value="mRNA"/>
</dbReference>
<keyword evidence="1" id="KW-0472">Membrane</keyword>
<evidence type="ECO:0008006" key="3">
    <source>
        <dbReference type="Google" id="ProtNLM"/>
    </source>
</evidence>